<dbReference type="RefSeq" id="WP_043354546.1">
    <property type="nucleotide sequence ID" value="NZ_CP010537.1"/>
</dbReference>
<name>A0A0C4YJX3_9BURK</name>
<dbReference type="EMBL" id="CP010537">
    <property type="protein sequence ID" value="AJG22895.1"/>
    <property type="molecule type" value="Genomic_DNA"/>
</dbReference>
<protein>
    <submittedName>
        <fullName evidence="1">Uncharacterized protein</fullName>
    </submittedName>
</protein>
<dbReference type="AlphaFoldDB" id="A0A0C4YJX3"/>
<evidence type="ECO:0000313" key="2">
    <source>
        <dbReference type="Proteomes" id="UP000031843"/>
    </source>
</evidence>
<evidence type="ECO:0000313" key="1">
    <source>
        <dbReference type="EMBL" id="AJG22895.1"/>
    </source>
</evidence>
<accession>A0A0C4YJX3</accession>
<dbReference type="KEGG" id="cbw:RR42_s1307"/>
<proteinExistence type="predicted"/>
<dbReference type="Proteomes" id="UP000031843">
    <property type="component" value="Chromosome secondary"/>
</dbReference>
<dbReference type="STRING" id="68895.RR42_s1307"/>
<gene>
    <name evidence="1" type="ORF">RR42_s1307</name>
</gene>
<sequence length="77" mass="8668">MNLMYLAPVLAHRSASDFHRYQDGILQRETLCRNRTSTKFDEKSGDEGGHETIRKAATVQFIQPTVGAQARAGMLHH</sequence>
<keyword evidence="2" id="KW-1185">Reference proteome</keyword>
<reference evidence="1 2" key="1">
    <citation type="journal article" date="2015" name="Genome Announc.">
        <title>Complete Genome Sequence of Cupriavidus basilensis 4G11, Isolated from the Oak Ridge Field Research Center Site.</title>
        <authorList>
            <person name="Ray J."/>
            <person name="Waters R.J."/>
            <person name="Skerker J.M."/>
            <person name="Kuehl J.V."/>
            <person name="Price M.N."/>
            <person name="Huang J."/>
            <person name="Chakraborty R."/>
            <person name="Arkin A.P."/>
            <person name="Deutschbauer A."/>
        </authorList>
    </citation>
    <scope>NUCLEOTIDE SEQUENCE [LARGE SCALE GENOMIC DNA]</scope>
    <source>
        <strain evidence="1">4G11</strain>
    </source>
</reference>
<organism evidence="1 2">
    <name type="scientific">Cupriavidus basilensis</name>
    <dbReference type="NCBI Taxonomy" id="68895"/>
    <lineage>
        <taxon>Bacteria</taxon>
        <taxon>Pseudomonadati</taxon>
        <taxon>Pseudomonadota</taxon>
        <taxon>Betaproteobacteria</taxon>
        <taxon>Burkholderiales</taxon>
        <taxon>Burkholderiaceae</taxon>
        <taxon>Cupriavidus</taxon>
    </lineage>
</organism>